<dbReference type="RefSeq" id="WP_163803409.1">
    <property type="nucleotide sequence ID" value="NZ_AP022620.1"/>
</dbReference>
<feature type="transmembrane region" description="Helical" evidence="6">
    <location>
        <begin position="26"/>
        <end position="47"/>
    </location>
</feature>
<keyword evidence="9" id="KW-1185">Reference proteome</keyword>
<evidence type="ECO:0000256" key="6">
    <source>
        <dbReference type="SAM" id="Phobius"/>
    </source>
</evidence>
<accession>A0A6N4W6W4</accession>
<sequence>MTEPPLHVAPRLRARERVVVHVDSPAARWVGALALLIAASWLMTLVLRSHHHANWHADGRLAWSLTVFAAVTLIARGIFLGRPVTAAHAGAAALSVLAGFGAHIVGSDGLGNVLIAGSGLLLMWPTSMRPQPEELPRIWALVNATSGDPLAPFAMLALKSYFFSADGSAAIAYRTRLGYAVVSGDPIGDPTRYPELVADFAAMCHAHGWRVVVLGCSERRLGLWNDPAVVGQTLRPVPIGRDVVIDVPTFDMVGRRFRNLRQAVQRTRNCGITTEVVAEQELDDGQVAELADVLLCSHKGARTERGFSMILDGALTGRYPGILLIVARDSAGQVQGFHRYAVAGGGSDVTLDVPWRRRGAPNGIDERLSVDMITAMKKAGAQRLSLAFAAFPEIFNDKDRGSLSTFFYYAIHLGDGLIALESLYRYLRKFHALGDRRYVLLSYSQVLPLLGVLLSLEFMPRRRLLTAAMASASASH</sequence>
<evidence type="ECO:0000256" key="4">
    <source>
        <dbReference type="ARBA" id="ARBA00022989"/>
    </source>
</evidence>
<comment type="subcellular location">
    <subcellularLocation>
        <location evidence="1">Cell membrane</location>
        <topology evidence="1">Multi-pass membrane protein</topology>
    </subcellularLocation>
</comment>
<dbReference type="KEGG" id="many:MANY_11940"/>
<dbReference type="InterPro" id="IPR051211">
    <property type="entry name" value="PG_lysyltransferase"/>
</dbReference>
<feature type="transmembrane region" description="Helical" evidence="6">
    <location>
        <begin position="438"/>
        <end position="456"/>
    </location>
</feature>
<keyword evidence="4 6" id="KW-1133">Transmembrane helix</keyword>
<proteinExistence type="predicted"/>
<dbReference type="Pfam" id="PF09924">
    <property type="entry name" value="LPG_synthase_C"/>
    <property type="match status" value="1"/>
</dbReference>
<evidence type="ECO:0000256" key="3">
    <source>
        <dbReference type="ARBA" id="ARBA00022692"/>
    </source>
</evidence>
<evidence type="ECO:0000256" key="2">
    <source>
        <dbReference type="ARBA" id="ARBA00022475"/>
    </source>
</evidence>
<feature type="transmembrane region" description="Helical" evidence="6">
    <location>
        <begin position="109"/>
        <end position="126"/>
    </location>
</feature>
<keyword evidence="2" id="KW-1003">Cell membrane</keyword>
<evidence type="ECO:0000313" key="8">
    <source>
        <dbReference type="EMBL" id="BBZ75857.1"/>
    </source>
</evidence>
<evidence type="ECO:0000256" key="5">
    <source>
        <dbReference type="ARBA" id="ARBA00023136"/>
    </source>
</evidence>
<dbReference type="PANTHER" id="PTHR34697">
    <property type="entry name" value="PHOSPHATIDYLGLYCEROL LYSYLTRANSFERASE"/>
    <property type="match status" value="1"/>
</dbReference>
<gene>
    <name evidence="8" type="ORF">MANY_11940</name>
</gene>
<dbReference type="AlphaFoldDB" id="A0A6N4W6W4"/>
<feature type="domain" description="Phosphatidylglycerol lysyltransferase C-terminal" evidence="7">
    <location>
        <begin position="144"/>
        <end position="439"/>
    </location>
</feature>
<dbReference type="GO" id="GO:0005886">
    <property type="term" value="C:plasma membrane"/>
    <property type="evidence" value="ECO:0007669"/>
    <property type="project" value="UniProtKB-SubCell"/>
</dbReference>
<feature type="transmembrane region" description="Helical" evidence="6">
    <location>
        <begin position="59"/>
        <end position="79"/>
    </location>
</feature>
<dbReference type="GO" id="GO:0016755">
    <property type="term" value="F:aminoacyltransferase activity"/>
    <property type="evidence" value="ECO:0007669"/>
    <property type="project" value="TreeGrafter"/>
</dbReference>
<organism evidence="8 9">
    <name type="scientific">Mycolicibacterium anyangense</name>
    <dbReference type="NCBI Taxonomy" id="1431246"/>
    <lineage>
        <taxon>Bacteria</taxon>
        <taxon>Bacillati</taxon>
        <taxon>Actinomycetota</taxon>
        <taxon>Actinomycetes</taxon>
        <taxon>Mycobacteriales</taxon>
        <taxon>Mycobacteriaceae</taxon>
        <taxon>Mycolicibacterium</taxon>
    </lineage>
</organism>
<name>A0A6N4W6W4_9MYCO</name>
<dbReference type="Proteomes" id="UP000467249">
    <property type="component" value="Chromosome"/>
</dbReference>
<dbReference type="EMBL" id="AP022620">
    <property type="protein sequence ID" value="BBZ75857.1"/>
    <property type="molecule type" value="Genomic_DNA"/>
</dbReference>
<dbReference type="GO" id="GO:0055091">
    <property type="term" value="P:phospholipid homeostasis"/>
    <property type="evidence" value="ECO:0007669"/>
    <property type="project" value="TreeGrafter"/>
</dbReference>
<keyword evidence="3 6" id="KW-0812">Transmembrane</keyword>
<dbReference type="InterPro" id="IPR024320">
    <property type="entry name" value="LPG_synthase_C"/>
</dbReference>
<reference evidence="8 9" key="1">
    <citation type="journal article" date="2019" name="Emerg. Microbes Infect.">
        <title>Comprehensive subspecies identification of 175 nontuberculous mycobacteria species based on 7547 genomic profiles.</title>
        <authorList>
            <person name="Matsumoto Y."/>
            <person name="Kinjo T."/>
            <person name="Motooka D."/>
            <person name="Nabeya D."/>
            <person name="Jung N."/>
            <person name="Uechi K."/>
            <person name="Horii T."/>
            <person name="Iida T."/>
            <person name="Fujita J."/>
            <person name="Nakamura S."/>
        </authorList>
    </citation>
    <scope>NUCLEOTIDE SEQUENCE [LARGE SCALE GENOMIC DNA]</scope>
    <source>
        <strain evidence="8 9">JCM 30275</strain>
    </source>
</reference>
<keyword evidence="5 6" id="KW-0472">Membrane</keyword>
<evidence type="ECO:0000259" key="7">
    <source>
        <dbReference type="Pfam" id="PF09924"/>
    </source>
</evidence>
<protein>
    <recommendedName>
        <fullName evidence="7">Phosphatidylglycerol lysyltransferase C-terminal domain-containing protein</fullName>
    </recommendedName>
</protein>
<evidence type="ECO:0000256" key="1">
    <source>
        <dbReference type="ARBA" id="ARBA00004651"/>
    </source>
</evidence>
<evidence type="ECO:0000313" key="9">
    <source>
        <dbReference type="Proteomes" id="UP000467249"/>
    </source>
</evidence>
<dbReference type="PANTHER" id="PTHR34697:SF2">
    <property type="entry name" value="PHOSPHATIDYLGLYCEROL LYSYLTRANSFERASE"/>
    <property type="match status" value="1"/>
</dbReference>